<dbReference type="EMBL" id="BTSX01000005">
    <property type="protein sequence ID" value="GMT00165.1"/>
    <property type="molecule type" value="Genomic_DNA"/>
</dbReference>
<name>A0AAV5U1V8_9BILA</name>
<evidence type="ECO:0000313" key="1">
    <source>
        <dbReference type="EMBL" id="GMT00165.1"/>
    </source>
</evidence>
<evidence type="ECO:0000313" key="2">
    <source>
        <dbReference type="Proteomes" id="UP001432027"/>
    </source>
</evidence>
<sequence length="88" mass="10246">FSLSTWTSDRVCSLLALIKHFDDPAVSALRQLNRWNQEFDPTLKAHFLSQTLFTALPTFLRPLWFSRILSRFNEHLFDSSEIFASVAK</sequence>
<accession>A0AAV5U1V8</accession>
<feature type="non-terminal residue" evidence="1">
    <location>
        <position position="88"/>
    </location>
</feature>
<protein>
    <submittedName>
        <fullName evidence="1">Uncharacterized protein</fullName>
    </submittedName>
</protein>
<dbReference type="AlphaFoldDB" id="A0AAV5U1V8"/>
<dbReference type="Proteomes" id="UP001432027">
    <property type="component" value="Unassembled WGS sequence"/>
</dbReference>
<gene>
    <name evidence="1" type="ORF">PENTCL1PPCAC_22340</name>
</gene>
<organism evidence="1 2">
    <name type="scientific">Pristionchus entomophagus</name>
    <dbReference type="NCBI Taxonomy" id="358040"/>
    <lineage>
        <taxon>Eukaryota</taxon>
        <taxon>Metazoa</taxon>
        <taxon>Ecdysozoa</taxon>
        <taxon>Nematoda</taxon>
        <taxon>Chromadorea</taxon>
        <taxon>Rhabditida</taxon>
        <taxon>Rhabditina</taxon>
        <taxon>Diplogasteromorpha</taxon>
        <taxon>Diplogasteroidea</taxon>
        <taxon>Neodiplogasteridae</taxon>
        <taxon>Pristionchus</taxon>
    </lineage>
</organism>
<proteinExistence type="predicted"/>
<keyword evidence="2" id="KW-1185">Reference proteome</keyword>
<reference evidence="1" key="1">
    <citation type="submission" date="2023-10" db="EMBL/GenBank/DDBJ databases">
        <title>Genome assembly of Pristionchus species.</title>
        <authorList>
            <person name="Yoshida K."/>
            <person name="Sommer R.J."/>
        </authorList>
    </citation>
    <scope>NUCLEOTIDE SEQUENCE</scope>
    <source>
        <strain evidence="1">RS0144</strain>
    </source>
</reference>
<comment type="caution">
    <text evidence="1">The sequence shown here is derived from an EMBL/GenBank/DDBJ whole genome shotgun (WGS) entry which is preliminary data.</text>
</comment>
<feature type="non-terminal residue" evidence="1">
    <location>
        <position position="1"/>
    </location>
</feature>